<sequence length="207" mass="21359">MQGGLVAVLLIVLGWAAVRPVAVVPPTDRLGPEPNEPVADYLARSAESLDGTGPRWALVSLTTEIRPAEVAATTGAVRVSEVAYRVPIPRVQTRLLLVAVPGEPPGVADSAAVAADRLLTELPASGRQRDVATVSAARLRAGCACVVAVLVRGEPTQLRAIAARPGVRAVQALPADAEFGWFAVDPLLPEQLDRAGPGSDDGPVPPA</sequence>
<gene>
    <name evidence="1" type="ORF">KV203_07145</name>
</gene>
<proteinExistence type="predicted"/>
<organism evidence="1 2">
    <name type="scientific">Skermania pinensis</name>
    <dbReference type="NCBI Taxonomy" id="39122"/>
    <lineage>
        <taxon>Bacteria</taxon>
        <taxon>Bacillati</taxon>
        <taxon>Actinomycetota</taxon>
        <taxon>Actinomycetes</taxon>
        <taxon>Mycobacteriales</taxon>
        <taxon>Gordoniaceae</taxon>
        <taxon>Skermania</taxon>
    </lineage>
</organism>
<keyword evidence="2" id="KW-1185">Reference proteome</keyword>
<dbReference type="EMBL" id="CP079105">
    <property type="protein sequence ID" value="QXQ15738.1"/>
    <property type="molecule type" value="Genomic_DNA"/>
</dbReference>
<dbReference type="Proteomes" id="UP000887023">
    <property type="component" value="Chromosome"/>
</dbReference>
<evidence type="ECO:0000313" key="1">
    <source>
        <dbReference type="EMBL" id="QXQ15738.1"/>
    </source>
</evidence>
<evidence type="ECO:0000313" key="2">
    <source>
        <dbReference type="Proteomes" id="UP000887023"/>
    </source>
</evidence>
<protein>
    <submittedName>
        <fullName evidence="1">Uncharacterized protein</fullName>
    </submittedName>
</protein>
<reference evidence="1" key="1">
    <citation type="submission" date="2021-07" db="EMBL/GenBank/DDBJ databases">
        <title>Candidatus Kaistella beijingensis sp. nov. isolated from a municipal wastewater treatment plant is involved in sludge foaming.</title>
        <authorList>
            <person name="Song Y."/>
            <person name="Liu S.-J."/>
        </authorList>
    </citation>
    <scope>NUCLEOTIDE SEQUENCE</scope>
    <source>
        <strain evidence="1">DSM 43998</strain>
    </source>
</reference>
<accession>A0ABX8SCV0</accession>
<name>A0ABX8SCV0_9ACTN</name>